<keyword evidence="2" id="KW-0808">Transferase</keyword>
<organism evidence="2 3">
    <name type="scientific">Carnobacterium viridans</name>
    <dbReference type="NCBI Taxonomy" id="174587"/>
    <lineage>
        <taxon>Bacteria</taxon>
        <taxon>Bacillati</taxon>
        <taxon>Bacillota</taxon>
        <taxon>Bacilli</taxon>
        <taxon>Lactobacillales</taxon>
        <taxon>Carnobacteriaceae</taxon>
        <taxon>Carnobacterium</taxon>
    </lineage>
</organism>
<dbReference type="InterPro" id="IPR016181">
    <property type="entry name" value="Acyl_CoA_acyltransferase"/>
</dbReference>
<evidence type="ECO:0000313" key="2">
    <source>
        <dbReference type="EMBL" id="SDQ30708.1"/>
    </source>
</evidence>
<name>A0A1H0ZTG7_9LACT</name>
<dbReference type="SUPFAM" id="SSF55729">
    <property type="entry name" value="Acyl-CoA N-acyltransferases (Nat)"/>
    <property type="match status" value="1"/>
</dbReference>
<keyword evidence="3" id="KW-1185">Reference proteome</keyword>
<dbReference type="OrthoDB" id="9798081at2"/>
<feature type="domain" description="N-acetyltransferase" evidence="1">
    <location>
        <begin position="14"/>
        <end position="176"/>
    </location>
</feature>
<dbReference type="Pfam" id="PF13302">
    <property type="entry name" value="Acetyltransf_3"/>
    <property type="match status" value="1"/>
</dbReference>
<dbReference type="PANTHER" id="PTHR43792:SF1">
    <property type="entry name" value="N-ACETYLTRANSFERASE DOMAIN-CONTAINING PROTEIN"/>
    <property type="match status" value="1"/>
</dbReference>
<evidence type="ECO:0000313" key="3">
    <source>
        <dbReference type="Proteomes" id="UP000199481"/>
    </source>
</evidence>
<dbReference type="Proteomes" id="UP000199481">
    <property type="component" value="Unassembled WGS sequence"/>
</dbReference>
<protein>
    <submittedName>
        <fullName evidence="2">Ribosomal-protein-alanine N-acetyltransferase</fullName>
    </submittedName>
</protein>
<dbReference type="InterPro" id="IPR000182">
    <property type="entry name" value="GNAT_dom"/>
</dbReference>
<accession>A0A1H0ZTG7</accession>
<gene>
    <name evidence="2" type="ORF">SAMN04487752_1709</name>
</gene>
<dbReference type="RefSeq" id="WP_035020766.1">
    <property type="nucleotide sequence ID" value="NZ_CP084916.1"/>
</dbReference>
<dbReference type="GO" id="GO:0016747">
    <property type="term" value="F:acyltransferase activity, transferring groups other than amino-acyl groups"/>
    <property type="evidence" value="ECO:0007669"/>
    <property type="project" value="InterPro"/>
</dbReference>
<sequence length="184" mass="21538">MKHKGTQSLESHRLILRKFKLEDTDMMYQNWSRDEQVTKFLTWPTHKNVQETHSLLEYWISEYIEPETYRWCISLKDNKEPIGSISVVSFNPKVDSLEIGYCIGRDYWNQGFTTEAVQTVVDFLFSQVSINRIEAHVDPRNIGSGSVLVKSSFRYTGLRRQVAVNNMGICDVITYEILKEDYIN</sequence>
<reference evidence="3" key="1">
    <citation type="submission" date="2016-10" db="EMBL/GenBank/DDBJ databases">
        <authorList>
            <person name="Varghese N."/>
            <person name="Submissions S."/>
        </authorList>
    </citation>
    <scope>NUCLEOTIDE SEQUENCE [LARGE SCALE GENOMIC DNA]</scope>
    <source>
        <strain evidence="3">MPL-11</strain>
    </source>
</reference>
<dbReference type="EMBL" id="FNJW01000008">
    <property type="protein sequence ID" value="SDQ30708.1"/>
    <property type="molecule type" value="Genomic_DNA"/>
</dbReference>
<dbReference type="PANTHER" id="PTHR43792">
    <property type="entry name" value="GNAT FAMILY, PUTATIVE (AFU_ORTHOLOGUE AFUA_3G00765)-RELATED-RELATED"/>
    <property type="match status" value="1"/>
</dbReference>
<dbReference type="AlphaFoldDB" id="A0A1H0ZTG7"/>
<proteinExistence type="predicted"/>
<dbReference type="Gene3D" id="3.40.630.30">
    <property type="match status" value="1"/>
</dbReference>
<dbReference type="PROSITE" id="PS51186">
    <property type="entry name" value="GNAT"/>
    <property type="match status" value="1"/>
</dbReference>
<dbReference type="InterPro" id="IPR051531">
    <property type="entry name" value="N-acetyltransferase"/>
</dbReference>
<evidence type="ECO:0000259" key="1">
    <source>
        <dbReference type="PROSITE" id="PS51186"/>
    </source>
</evidence>